<accession>A0A167WVS6</accession>
<feature type="region of interest" description="Disordered" evidence="1">
    <location>
        <begin position="415"/>
        <end position="468"/>
    </location>
</feature>
<dbReference type="EMBL" id="AZHD01000004">
    <property type="protein sequence ID" value="OAA64239.1"/>
    <property type="molecule type" value="Genomic_DNA"/>
</dbReference>
<feature type="region of interest" description="Disordered" evidence="1">
    <location>
        <begin position="102"/>
        <end position="141"/>
    </location>
</feature>
<proteinExistence type="predicted"/>
<keyword evidence="4" id="KW-1185">Reference proteome</keyword>
<evidence type="ECO:0000259" key="2">
    <source>
        <dbReference type="Pfam" id="PF25545"/>
    </source>
</evidence>
<gene>
    <name evidence="3" type="ORF">SPI_02886</name>
</gene>
<dbReference type="Pfam" id="PF25545">
    <property type="entry name" value="DUF7924"/>
    <property type="match status" value="1"/>
</dbReference>
<dbReference type="STRING" id="1081102.A0A167WVS6"/>
<feature type="compositionally biased region" description="Basic and acidic residues" evidence="1">
    <location>
        <begin position="415"/>
        <end position="426"/>
    </location>
</feature>
<dbReference type="OrthoDB" id="4869771at2759"/>
<evidence type="ECO:0000256" key="1">
    <source>
        <dbReference type="SAM" id="MobiDB-lite"/>
    </source>
</evidence>
<feature type="compositionally biased region" description="Basic and acidic residues" evidence="1">
    <location>
        <begin position="455"/>
        <end position="468"/>
    </location>
</feature>
<protein>
    <recommendedName>
        <fullName evidence="2">DUF7924 domain-containing protein</fullName>
    </recommendedName>
</protein>
<name>A0A167WVS6_9HYPO</name>
<evidence type="ECO:0000313" key="3">
    <source>
        <dbReference type="EMBL" id="OAA64239.1"/>
    </source>
</evidence>
<dbReference type="PANTHER" id="PTHR42470:SF1">
    <property type="entry name" value="VAST DOMAIN-CONTAINING PROTEIN"/>
    <property type="match status" value="1"/>
</dbReference>
<dbReference type="Proteomes" id="UP000076874">
    <property type="component" value="Unassembled WGS sequence"/>
</dbReference>
<sequence>MDGPSQSTKRRLDTSLETPSLPAAKRARLSKTDLQQPAPKHPRASFLEDHVELTDTISEWLESIGSDREKRCRSDSYLHASSDDLISRNLTRSAPQMAYNRDADGYAVPPTPGPSYGSFAPSIAPSDDTGATPGSSRSSRALVEDPYYRDLNLASNHVYMRDPYDQFPEHVSSLVDHVRRSRDSPGPTFDHIRQDAKLTALETRGLDEPKVEKYFQSTIFYDPEEGDSLERSDRQPMSRHAVPNAGLQFKVSKPVPDMLYGYSRHHAFPQQQTQLISMGSEPMANTQGLIYPFFVIEFKGNGGDLWVATNQCLGGSASCVNLAERLNRQLKACKSSKVKPIDSTAFSIAMNGTEARLYVSWKHSDLDYYIQKVDSFLLQKPHDYIEFRKHVRNVIDWGKDTRLKEIRESLDTLLEESRKRTSEAAKSRPPPTKDLTSKSKRHKPPPSRKSSSSGHDTKQARSEPEDPY</sequence>
<dbReference type="PANTHER" id="PTHR42470">
    <property type="entry name" value="VAST DOMAIN-CONTAINING PROTEIN"/>
    <property type="match status" value="1"/>
</dbReference>
<evidence type="ECO:0000313" key="4">
    <source>
        <dbReference type="Proteomes" id="UP000076874"/>
    </source>
</evidence>
<dbReference type="AlphaFoldDB" id="A0A167WVS6"/>
<reference evidence="3 4" key="1">
    <citation type="journal article" date="2016" name="Genome Biol. Evol.">
        <title>Divergent and convergent evolution of fungal pathogenicity.</title>
        <authorList>
            <person name="Shang Y."/>
            <person name="Xiao G."/>
            <person name="Zheng P."/>
            <person name="Cen K."/>
            <person name="Zhan S."/>
            <person name="Wang C."/>
        </authorList>
    </citation>
    <scope>NUCLEOTIDE SEQUENCE [LARGE SCALE GENOMIC DNA]</scope>
    <source>
        <strain evidence="3 4">RCEF 264</strain>
    </source>
</reference>
<feature type="domain" description="DUF7924" evidence="2">
    <location>
        <begin position="236"/>
        <end position="409"/>
    </location>
</feature>
<comment type="caution">
    <text evidence="3">The sequence shown here is derived from an EMBL/GenBank/DDBJ whole genome shotgun (WGS) entry which is preliminary data.</text>
</comment>
<dbReference type="InterPro" id="IPR057684">
    <property type="entry name" value="DUF7924"/>
</dbReference>
<organism evidence="3 4">
    <name type="scientific">Niveomyces insectorum RCEF 264</name>
    <dbReference type="NCBI Taxonomy" id="1081102"/>
    <lineage>
        <taxon>Eukaryota</taxon>
        <taxon>Fungi</taxon>
        <taxon>Dikarya</taxon>
        <taxon>Ascomycota</taxon>
        <taxon>Pezizomycotina</taxon>
        <taxon>Sordariomycetes</taxon>
        <taxon>Hypocreomycetidae</taxon>
        <taxon>Hypocreales</taxon>
        <taxon>Cordycipitaceae</taxon>
        <taxon>Niveomyces</taxon>
    </lineage>
</organism>
<feature type="region of interest" description="Disordered" evidence="1">
    <location>
        <begin position="1"/>
        <end position="45"/>
    </location>
</feature>